<gene>
    <name evidence="13" type="ORF">E4680_01150</name>
</gene>
<evidence type="ECO:0000256" key="2">
    <source>
        <dbReference type="ARBA" id="ARBA00006555"/>
    </source>
</evidence>
<evidence type="ECO:0000259" key="12">
    <source>
        <dbReference type="PROSITE" id="PS52015"/>
    </source>
</evidence>
<comment type="subcellular location">
    <subcellularLocation>
        <location evidence="1 10">Cell inner membrane</location>
        <topology evidence="1 10">Single-pass membrane protein</topology>
        <orientation evidence="1 10">Periplasmic side</orientation>
    </subcellularLocation>
</comment>
<dbReference type="InterPro" id="IPR006260">
    <property type="entry name" value="TonB/TolA_C"/>
</dbReference>
<evidence type="ECO:0000256" key="6">
    <source>
        <dbReference type="ARBA" id="ARBA00022692"/>
    </source>
</evidence>
<dbReference type="InterPro" id="IPR003538">
    <property type="entry name" value="TonB"/>
</dbReference>
<dbReference type="NCBIfam" id="TIGR01352">
    <property type="entry name" value="tonB_Cterm"/>
    <property type="match status" value="1"/>
</dbReference>
<dbReference type="GO" id="GO:0030288">
    <property type="term" value="C:outer membrane-bounded periplasmic space"/>
    <property type="evidence" value="ECO:0007669"/>
    <property type="project" value="InterPro"/>
</dbReference>
<dbReference type="OrthoDB" id="9792439at2"/>
<evidence type="ECO:0000256" key="9">
    <source>
        <dbReference type="ARBA" id="ARBA00023136"/>
    </source>
</evidence>
<dbReference type="PROSITE" id="PS52015">
    <property type="entry name" value="TONB_CTD"/>
    <property type="match status" value="1"/>
</dbReference>
<dbReference type="PANTHER" id="PTHR33446:SF2">
    <property type="entry name" value="PROTEIN TONB"/>
    <property type="match status" value="1"/>
</dbReference>
<dbReference type="GO" id="GO:0015891">
    <property type="term" value="P:siderophore transport"/>
    <property type="evidence" value="ECO:0007669"/>
    <property type="project" value="InterPro"/>
</dbReference>
<dbReference type="EMBL" id="SRIO01000001">
    <property type="protein sequence ID" value="TFZ84174.1"/>
    <property type="molecule type" value="Genomic_DNA"/>
</dbReference>
<dbReference type="GO" id="GO:0031992">
    <property type="term" value="F:energy transducer activity"/>
    <property type="evidence" value="ECO:0007669"/>
    <property type="project" value="InterPro"/>
</dbReference>
<evidence type="ECO:0000256" key="8">
    <source>
        <dbReference type="ARBA" id="ARBA00022989"/>
    </source>
</evidence>
<keyword evidence="8" id="KW-1133">Transmembrane helix</keyword>
<evidence type="ECO:0000256" key="3">
    <source>
        <dbReference type="ARBA" id="ARBA00022448"/>
    </source>
</evidence>
<sequence>MTGAIRPPFNGLAASALLAALAGHLVLLGALALRSPIVHPLSPLESRTLTMVRLPAPAEPPPPSAASAPPRETRSQKQGPPKPTTGQPAPAPARVASARSVPTPPLTEPQPAQATTPPPAPARSTAGAEEPSATPRIAAPDPDAADHAVRETVQRRVLHDFSRHFRYPALARRRGWEGAVRLRYDVTEEGRVVNVRLLASSGHPVLDRDAEATLNRIPPLEPTGWSQPVQALELAIHYRLTEG</sequence>
<evidence type="ECO:0000256" key="7">
    <source>
        <dbReference type="ARBA" id="ARBA00022927"/>
    </source>
</evidence>
<keyword evidence="6" id="KW-0812">Transmembrane</keyword>
<dbReference type="Pfam" id="PF03544">
    <property type="entry name" value="TonB_C"/>
    <property type="match status" value="1"/>
</dbReference>
<evidence type="ECO:0000313" key="14">
    <source>
        <dbReference type="Proteomes" id="UP000297890"/>
    </source>
</evidence>
<dbReference type="InterPro" id="IPR051045">
    <property type="entry name" value="TonB-dependent_transducer"/>
</dbReference>
<feature type="region of interest" description="Disordered" evidence="11">
    <location>
        <begin position="54"/>
        <end position="147"/>
    </location>
</feature>
<keyword evidence="9" id="KW-0472">Membrane</keyword>
<dbReference type="RefSeq" id="WP_135280534.1">
    <property type="nucleotide sequence ID" value="NZ_SRIO01000001.1"/>
</dbReference>
<keyword evidence="5 10" id="KW-0997">Cell inner membrane</keyword>
<name>A0A4Z0FD42_9GAMM</name>
<dbReference type="SUPFAM" id="SSF74653">
    <property type="entry name" value="TolA/TonB C-terminal domain"/>
    <property type="match status" value="1"/>
</dbReference>
<comment type="similarity">
    <text evidence="2 10">Belongs to the TonB family.</text>
</comment>
<evidence type="ECO:0000256" key="1">
    <source>
        <dbReference type="ARBA" id="ARBA00004383"/>
    </source>
</evidence>
<keyword evidence="4 10" id="KW-1003">Cell membrane</keyword>
<dbReference type="GO" id="GO:0098797">
    <property type="term" value="C:plasma membrane protein complex"/>
    <property type="evidence" value="ECO:0007669"/>
    <property type="project" value="TreeGrafter"/>
</dbReference>
<organism evidence="13 14">
    <name type="scientific">Candidatus Macondimonas diazotrophica</name>
    <dbReference type="NCBI Taxonomy" id="2305248"/>
    <lineage>
        <taxon>Bacteria</taxon>
        <taxon>Pseudomonadati</taxon>
        <taxon>Pseudomonadota</taxon>
        <taxon>Gammaproteobacteria</taxon>
        <taxon>Chromatiales</taxon>
        <taxon>Ectothiorhodospiraceae</taxon>
        <taxon>Candidatus Macondimonas</taxon>
    </lineage>
</organism>
<evidence type="ECO:0000256" key="4">
    <source>
        <dbReference type="ARBA" id="ARBA00022475"/>
    </source>
</evidence>
<evidence type="ECO:0000256" key="5">
    <source>
        <dbReference type="ARBA" id="ARBA00022519"/>
    </source>
</evidence>
<proteinExistence type="inferred from homology"/>
<dbReference type="PRINTS" id="PR01374">
    <property type="entry name" value="TONBPROTEIN"/>
</dbReference>
<evidence type="ECO:0000256" key="10">
    <source>
        <dbReference type="RuleBase" id="RU362123"/>
    </source>
</evidence>
<keyword evidence="3 10" id="KW-0813">Transport</keyword>
<dbReference type="GO" id="GO:0055085">
    <property type="term" value="P:transmembrane transport"/>
    <property type="evidence" value="ECO:0007669"/>
    <property type="project" value="InterPro"/>
</dbReference>
<evidence type="ECO:0000313" key="13">
    <source>
        <dbReference type="EMBL" id="TFZ84174.1"/>
    </source>
</evidence>
<reference evidence="13 14" key="1">
    <citation type="journal article" date="2019" name="ISME J.">
        <title>Candidatus Macondimonas diazotrophica, a novel gammaproteobacterial genus dominating crude-oil-contaminated coastal sediments.</title>
        <authorList>
            <person name="Karthikeyan S."/>
            <person name="Konstantinidis K."/>
        </authorList>
    </citation>
    <scope>NUCLEOTIDE SEQUENCE [LARGE SCALE GENOMIC DNA]</scope>
    <source>
        <strain evidence="13 14">KTK01</strain>
    </source>
</reference>
<dbReference type="Gene3D" id="3.30.1150.10">
    <property type="match status" value="1"/>
</dbReference>
<dbReference type="AlphaFoldDB" id="A0A4Z0FD42"/>
<evidence type="ECO:0000256" key="11">
    <source>
        <dbReference type="SAM" id="MobiDB-lite"/>
    </source>
</evidence>
<feature type="compositionally biased region" description="Low complexity" evidence="11">
    <location>
        <begin position="92"/>
        <end position="101"/>
    </location>
</feature>
<keyword evidence="7 10" id="KW-0653">Protein transport</keyword>
<feature type="domain" description="TonB C-terminal" evidence="12">
    <location>
        <begin position="152"/>
        <end position="243"/>
    </location>
</feature>
<comment type="function">
    <text evidence="10">Interacts with outer membrane receptor proteins that carry out high-affinity binding and energy dependent uptake into the periplasmic space of specific substrates. It could act to transduce energy from the cytoplasmic membrane to specific energy-requiring processes in the outer membrane, resulting in the release into the periplasm of ligands bound by these outer membrane proteins.</text>
</comment>
<dbReference type="GO" id="GO:0015031">
    <property type="term" value="P:protein transport"/>
    <property type="evidence" value="ECO:0007669"/>
    <property type="project" value="UniProtKB-UniRule"/>
</dbReference>
<dbReference type="InterPro" id="IPR037682">
    <property type="entry name" value="TonB_C"/>
</dbReference>
<dbReference type="Proteomes" id="UP000297890">
    <property type="component" value="Unassembled WGS sequence"/>
</dbReference>
<accession>A0A4Z0FD42</accession>
<comment type="caution">
    <text evidence="13">The sequence shown here is derived from an EMBL/GenBank/DDBJ whole genome shotgun (WGS) entry which is preliminary data.</text>
</comment>
<keyword evidence="10" id="KW-0735">Signal-anchor</keyword>
<keyword evidence="14" id="KW-1185">Reference proteome</keyword>
<protein>
    <recommendedName>
        <fullName evidence="10">Protein TonB</fullName>
    </recommendedName>
</protein>
<dbReference type="PANTHER" id="PTHR33446">
    <property type="entry name" value="PROTEIN TONB-RELATED"/>
    <property type="match status" value="1"/>
</dbReference>
<feature type="compositionally biased region" description="Low complexity" evidence="11">
    <location>
        <begin position="133"/>
        <end position="142"/>
    </location>
</feature>